<dbReference type="AlphaFoldDB" id="A0A0L0DM64"/>
<dbReference type="PROSITE" id="PS00166">
    <property type="entry name" value="ENOYL_COA_HYDRATASE"/>
    <property type="match status" value="1"/>
</dbReference>
<dbReference type="PANTHER" id="PTHR11941:SF130">
    <property type="entry name" value="ENOYL-COA HYDRATASE ECHA12-RELATED"/>
    <property type="match status" value="1"/>
</dbReference>
<dbReference type="EMBL" id="GL349481">
    <property type="protein sequence ID" value="KNC53402.1"/>
    <property type="molecule type" value="Genomic_DNA"/>
</dbReference>
<dbReference type="InterPro" id="IPR001753">
    <property type="entry name" value="Enoyl-CoA_hydra/iso"/>
</dbReference>
<organism evidence="3 4">
    <name type="scientific">Thecamonas trahens ATCC 50062</name>
    <dbReference type="NCBI Taxonomy" id="461836"/>
    <lineage>
        <taxon>Eukaryota</taxon>
        <taxon>Apusozoa</taxon>
        <taxon>Apusomonadida</taxon>
        <taxon>Apusomonadidae</taxon>
        <taxon>Thecamonas</taxon>
    </lineage>
</organism>
<accession>A0A0L0DM64</accession>
<protein>
    <submittedName>
        <fullName evidence="3">Enoyl-CoA hydratase</fullName>
    </submittedName>
</protein>
<dbReference type="Pfam" id="PF00378">
    <property type="entry name" value="ECH_1"/>
    <property type="match status" value="1"/>
</dbReference>
<dbReference type="RefSeq" id="XP_013754441.1">
    <property type="nucleotide sequence ID" value="XM_013898987.1"/>
</dbReference>
<dbReference type="OrthoDB" id="2139957at2759"/>
<evidence type="ECO:0000256" key="2">
    <source>
        <dbReference type="RuleBase" id="RU003707"/>
    </source>
</evidence>
<comment type="similarity">
    <text evidence="1 2">Belongs to the enoyl-CoA hydratase/isomerase family.</text>
</comment>
<name>A0A0L0DM64_THETB</name>
<dbReference type="InterPro" id="IPR029045">
    <property type="entry name" value="ClpP/crotonase-like_dom_sf"/>
</dbReference>
<dbReference type="GO" id="GO:0006635">
    <property type="term" value="P:fatty acid beta-oxidation"/>
    <property type="evidence" value="ECO:0007669"/>
    <property type="project" value="TreeGrafter"/>
</dbReference>
<dbReference type="eggNOG" id="KOG1681">
    <property type="taxonomic scope" value="Eukaryota"/>
</dbReference>
<dbReference type="SUPFAM" id="SSF52096">
    <property type="entry name" value="ClpP/crotonase"/>
    <property type="match status" value="1"/>
</dbReference>
<dbReference type="Proteomes" id="UP000054408">
    <property type="component" value="Unassembled WGS sequence"/>
</dbReference>
<proteinExistence type="inferred from homology"/>
<dbReference type="OMA" id="AFEQEAW"/>
<dbReference type="STRING" id="461836.A0A0L0DM64"/>
<dbReference type="GO" id="GO:0003824">
    <property type="term" value="F:catalytic activity"/>
    <property type="evidence" value="ECO:0007669"/>
    <property type="project" value="InterPro"/>
</dbReference>
<keyword evidence="4" id="KW-1185">Reference proteome</keyword>
<evidence type="ECO:0000313" key="4">
    <source>
        <dbReference type="Proteomes" id="UP000054408"/>
    </source>
</evidence>
<dbReference type="GeneID" id="25567488"/>
<dbReference type="InterPro" id="IPR018376">
    <property type="entry name" value="Enoyl-CoA_hyd/isom_CS"/>
</dbReference>
<dbReference type="CDD" id="cd06558">
    <property type="entry name" value="crotonase-like"/>
    <property type="match status" value="1"/>
</dbReference>
<evidence type="ECO:0000313" key="3">
    <source>
        <dbReference type="EMBL" id="KNC53402.1"/>
    </source>
</evidence>
<evidence type="ECO:0000256" key="1">
    <source>
        <dbReference type="ARBA" id="ARBA00005254"/>
    </source>
</evidence>
<dbReference type="Gene3D" id="3.90.226.10">
    <property type="entry name" value="2-enoyl-CoA Hydratase, Chain A, domain 1"/>
    <property type="match status" value="1"/>
</dbReference>
<sequence>MASGRKALLATRLEHIVAETDEAHAGLVWVTLNRPEVRNGLSFELVAELHAVLDELAGPSRETARVVILSGAGKGFCAGANLKSLMSKVADYQLEDQRTMSRLILKIRAAPQIFIAAIHGGAAGAGLSLALACDVRVAAKDLKMNCAFVLLGLSGAEMGCSFFLPKLVGPATASEMMLTGRFMHADEAAARGLVTKVLADREAALAEAQSRNQRQRFGGASLAAAIAMEDRQQVLCLKDDDCLRVGIKYAARFLGPSSKL</sequence>
<dbReference type="PANTHER" id="PTHR11941">
    <property type="entry name" value="ENOYL-COA HYDRATASE-RELATED"/>
    <property type="match status" value="1"/>
</dbReference>
<gene>
    <name evidence="3" type="ORF">AMSG_08908</name>
</gene>
<reference evidence="3 4" key="1">
    <citation type="submission" date="2010-05" db="EMBL/GenBank/DDBJ databases">
        <title>The Genome Sequence of Thecamonas trahens ATCC 50062.</title>
        <authorList>
            <consortium name="The Broad Institute Genome Sequencing Platform"/>
            <person name="Russ C."/>
            <person name="Cuomo C."/>
            <person name="Shea T."/>
            <person name="Young S.K."/>
            <person name="Zeng Q."/>
            <person name="Koehrsen M."/>
            <person name="Haas B."/>
            <person name="Borodovsky M."/>
            <person name="Guigo R."/>
            <person name="Alvarado L."/>
            <person name="Berlin A."/>
            <person name="Bochicchio J."/>
            <person name="Borenstein D."/>
            <person name="Chapman S."/>
            <person name="Chen Z."/>
            <person name="Freedman E."/>
            <person name="Gellesch M."/>
            <person name="Goldberg J."/>
            <person name="Griggs A."/>
            <person name="Gujja S."/>
            <person name="Heilman E."/>
            <person name="Heiman D."/>
            <person name="Hepburn T."/>
            <person name="Howarth C."/>
            <person name="Jen D."/>
            <person name="Larson L."/>
            <person name="Mehta T."/>
            <person name="Park D."/>
            <person name="Pearson M."/>
            <person name="Roberts A."/>
            <person name="Saif S."/>
            <person name="Shenoy N."/>
            <person name="Sisk P."/>
            <person name="Stolte C."/>
            <person name="Sykes S."/>
            <person name="Thomson T."/>
            <person name="Walk T."/>
            <person name="White J."/>
            <person name="Yandava C."/>
            <person name="Burger G."/>
            <person name="Gray M.W."/>
            <person name="Holland P.W.H."/>
            <person name="King N."/>
            <person name="Lang F.B.F."/>
            <person name="Roger A.J."/>
            <person name="Ruiz-Trillo I."/>
            <person name="Lander E."/>
            <person name="Nusbaum C."/>
        </authorList>
    </citation>
    <scope>NUCLEOTIDE SEQUENCE [LARGE SCALE GENOMIC DNA]</scope>
    <source>
        <strain evidence="3 4">ATCC 50062</strain>
    </source>
</reference>